<dbReference type="InterPro" id="IPR026893">
    <property type="entry name" value="Tyr/Ser_Pase_IphP-type"/>
</dbReference>
<dbReference type="EMBL" id="FOEF01000005">
    <property type="protein sequence ID" value="SEP29300.1"/>
    <property type="molecule type" value="Genomic_DNA"/>
</dbReference>
<sequence length="253" mass="27270">MGWEGFFNTRDLGGLPTRPGPLTSHGAFFRSADLRFVTEAGWSQAREAGLRTVVDLRNAAEIRPTAESSATPAGSARFTAAAGTTAPSGITRVEIPLDDVEDVELWQHISDEHLDGSPLYYRVFLERKPERCAALITALARTDPGGVLFHCGSGRDRAGLVSLMLLGLARVEPEAIAADYELSTEGVRPLYATLGVEDQGPLIESMLAEHGTTRREAVLRTLDGFDAEKYLLDAGVSSADLENLRSRLVMVSG</sequence>
<organism evidence="2 3">
    <name type="scientific">Amycolatopsis saalfeldensis</name>
    <dbReference type="NCBI Taxonomy" id="394193"/>
    <lineage>
        <taxon>Bacteria</taxon>
        <taxon>Bacillati</taxon>
        <taxon>Actinomycetota</taxon>
        <taxon>Actinomycetes</taxon>
        <taxon>Pseudonocardiales</taxon>
        <taxon>Pseudonocardiaceae</taxon>
        <taxon>Amycolatopsis</taxon>
    </lineage>
</organism>
<dbReference type="AlphaFoldDB" id="A0A1H8WNN9"/>
<evidence type="ECO:0000256" key="1">
    <source>
        <dbReference type="ARBA" id="ARBA00009580"/>
    </source>
</evidence>
<dbReference type="Proteomes" id="UP000198582">
    <property type="component" value="Unassembled WGS sequence"/>
</dbReference>
<dbReference type="Gene3D" id="3.90.190.10">
    <property type="entry name" value="Protein tyrosine phosphatase superfamily"/>
    <property type="match status" value="1"/>
</dbReference>
<name>A0A1H8WNN9_9PSEU</name>
<accession>A0A1H8WNN9</accession>
<dbReference type="GO" id="GO:0004721">
    <property type="term" value="F:phosphoprotein phosphatase activity"/>
    <property type="evidence" value="ECO:0007669"/>
    <property type="project" value="InterPro"/>
</dbReference>
<dbReference type="SUPFAM" id="SSF52799">
    <property type="entry name" value="(Phosphotyrosine protein) phosphatases II"/>
    <property type="match status" value="1"/>
</dbReference>
<gene>
    <name evidence="2" type="ORF">SAMN04489732_105371</name>
</gene>
<protein>
    <submittedName>
        <fullName evidence="2">Protein tyrosine/serine phosphatase</fullName>
    </submittedName>
</protein>
<dbReference type="PANTHER" id="PTHR31126">
    <property type="entry name" value="TYROSINE-PROTEIN PHOSPHATASE"/>
    <property type="match status" value="1"/>
</dbReference>
<dbReference type="PANTHER" id="PTHR31126:SF1">
    <property type="entry name" value="TYROSINE SPECIFIC PROTEIN PHOSPHATASES DOMAIN-CONTAINING PROTEIN"/>
    <property type="match status" value="1"/>
</dbReference>
<keyword evidence="3" id="KW-1185">Reference proteome</keyword>
<dbReference type="InterPro" id="IPR029021">
    <property type="entry name" value="Prot-tyrosine_phosphatase-like"/>
</dbReference>
<comment type="similarity">
    <text evidence="1">Belongs to the protein-tyrosine phosphatase family.</text>
</comment>
<proteinExistence type="inferred from homology"/>
<dbReference type="STRING" id="394193.SAMN04489732_105371"/>
<dbReference type="Pfam" id="PF13350">
    <property type="entry name" value="Y_phosphatase3"/>
    <property type="match status" value="1"/>
</dbReference>
<evidence type="ECO:0000313" key="2">
    <source>
        <dbReference type="EMBL" id="SEP29300.1"/>
    </source>
</evidence>
<evidence type="ECO:0000313" key="3">
    <source>
        <dbReference type="Proteomes" id="UP000198582"/>
    </source>
</evidence>
<reference evidence="2 3" key="1">
    <citation type="submission" date="2016-10" db="EMBL/GenBank/DDBJ databases">
        <authorList>
            <person name="de Groot N.N."/>
        </authorList>
    </citation>
    <scope>NUCLEOTIDE SEQUENCE [LARGE SCALE GENOMIC DNA]</scope>
    <source>
        <strain evidence="2 3">DSM 44993</strain>
    </source>
</reference>